<evidence type="ECO:0000313" key="2">
    <source>
        <dbReference type="Proteomes" id="UP000236165"/>
    </source>
</evidence>
<dbReference type="EMBL" id="MKZQ01000022">
    <property type="protein sequence ID" value="PJN70842.1"/>
    <property type="molecule type" value="Genomic_DNA"/>
</dbReference>
<evidence type="ECO:0000313" key="1">
    <source>
        <dbReference type="EMBL" id="PJN70842.1"/>
    </source>
</evidence>
<gene>
    <name evidence="1" type="ORF">BACWE_22350</name>
</gene>
<dbReference type="PROSITE" id="PS51257">
    <property type="entry name" value="PROKAR_LIPOPROTEIN"/>
    <property type="match status" value="1"/>
</dbReference>
<name>A0AAP8GXD0_BACMY</name>
<comment type="caution">
    <text evidence="1">The sequence shown here is derived from an EMBL/GenBank/DDBJ whole genome shotgun (WGS) entry which is preliminary data.</text>
</comment>
<accession>A0AAP8GXD0</accession>
<dbReference type="AlphaFoldDB" id="A0AAP8GXD0"/>
<proteinExistence type="predicted"/>
<sequence length="292" mass="33503">MKKIVKVIGFFLFGLLLMVGCTKGNKVSSADLSDDINKFVRSNGFINYNAVVSKFSENDVGHIFPYSSISTKKLQENRYETVIEGIIDDKKEEPYGKYLTLTISAKPDEKGHLNLDEFTTKDEFNDWFKIIKVEKNKKNYDILTNKYKDKVDIGSILPEDISAENPIHKNTMYKNIEKYYEIPNQTEELSESYAESSGITEQLRNGFQELGTMNQQVKEGLSSKINENFSKEELGKLKYTQTARISKNYYIVLLSENAVDNIEDVKAIIIFKDTDPKDTTLLSLEFIDLKKK</sequence>
<evidence type="ECO:0008006" key="3">
    <source>
        <dbReference type="Google" id="ProtNLM"/>
    </source>
</evidence>
<dbReference type="Proteomes" id="UP000236165">
    <property type="component" value="Unassembled WGS sequence"/>
</dbReference>
<protein>
    <recommendedName>
        <fullName evidence="3">Lipoprotein</fullName>
    </recommendedName>
</protein>
<reference evidence="1 2" key="1">
    <citation type="submission" date="2016-10" db="EMBL/GenBank/DDBJ databases">
        <title>Genome Sequence of Bacillus weihenstephanensis GM6LP.</title>
        <authorList>
            <person name="Poehlein A."/>
            <person name="Wemheuer F."/>
            <person name="Hollensteiner J."/>
            <person name="Wemheuer B."/>
        </authorList>
    </citation>
    <scope>NUCLEOTIDE SEQUENCE [LARGE SCALE GENOMIC DNA]</scope>
    <source>
        <strain evidence="1 2">GM6LP</strain>
    </source>
</reference>
<dbReference type="RefSeq" id="WP_048517086.1">
    <property type="nucleotide sequence ID" value="NZ_CP035967.1"/>
</dbReference>
<organism evidence="1 2">
    <name type="scientific">Bacillus mycoides</name>
    <dbReference type="NCBI Taxonomy" id="1405"/>
    <lineage>
        <taxon>Bacteria</taxon>
        <taxon>Bacillati</taxon>
        <taxon>Bacillota</taxon>
        <taxon>Bacilli</taxon>
        <taxon>Bacillales</taxon>
        <taxon>Bacillaceae</taxon>
        <taxon>Bacillus</taxon>
        <taxon>Bacillus cereus group</taxon>
    </lineage>
</organism>